<comment type="similarity">
    <text evidence="1">Belongs to the sulfatase family.</text>
</comment>
<dbReference type="SUPFAM" id="SSF53649">
    <property type="entry name" value="Alkaline phosphatase-like"/>
    <property type="match status" value="1"/>
</dbReference>
<keyword evidence="4" id="KW-1185">Reference proteome</keyword>
<proteinExistence type="inferred from homology"/>
<name>A0ABQ1PRA9_9GAMM</name>
<dbReference type="InterPro" id="IPR000917">
    <property type="entry name" value="Sulfatase_N"/>
</dbReference>
<sequence length="731" mass="77998">MADHPGALEEHKNLHLVRILALMLSPLLLTACLDSGGSSALLKSPAPDSGNKPNLILIIADDVGVDQLSSFGFGGTQPPATPTIGNLAATGVSFSNTWSMPTCSTTRAALFSGRYPPRTNVNTAIVSTDLVNSQTSPFEKTLPHVLAAEGYVSAYIGKIHITGSDVNPANHPFGDEAIRALGFDYFAGYFDGGPRPIDVTAGLDNLDSSAAPFSCGFVPLASDHPQGADTGACYQPSGSCELLTTGNASVPGKVCLERGGLFDPGQQCAAQIPTYLDFTRQNAYYTAEVVISDENSSRRLDVDDPASRLYRTQLESNLAIDWMQAQADDQPWMLSLGYSASHAPLQPAPASLAPVAGALDTGIDCDNDADTRQLMNQTMEALDTELRRVLLAAGVFIENDDGELEYNPASNTVVAFVGDNGTYGPVVKEPFLPARSKGTVYQGGIWVPLIVTGATVEQPGRSVGAMVNSTDLYHLFATLGGADLSAPAVADRLDAQPMDSYLANPDAPPVRDTNFSMSGRNLADSIPQPCVLTDVNICLQLFPQKGLCLSEGGTWYGDDGVVPGQSFSSCCAVNTYRENGGEAPFDILAETQRTVRNDRFKVLQLEEPNCAAGDGSLTLRNQLYEINESGSLQGLDNFATQDLLTRPALTSDQQQNYETLLAELDSIVTSEPPCPGDGNLDRVVNQKDLRDWAVFAQLNQGRSSWYDFNLDGLTDAADRQIIEDNLGLECL</sequence>
<protein>
    <recommendedName>
        <fullName evidence="2">Sulfatase N-terminal domain-containing protein</fullName>
    </recommendedName>
</protein>
<dbReference type="PANTHER" id="PTHR42693:SF33">
    <property type="entry name" value="ARYLSULFATASE"/>
    <property type="match status" value="1"/>
</dbReference>
<comment type="caution">
    <text evidence="3">The sequence shown here is derived from an EMBL/GenBank/DDBJ whole genome shotgun (WGS) entry which is preliminary data.</text>
</comment>
<feature type="domain" description="Sulfatase N-terminal" evidence="2">
    <location>
        <begin position="53"/>
        <end position="189"/>
    </location>
</feature>
<gene>
    <name evidence="3" type="ORF">GCM10007418_20930</name>
</gene>
<evidence type="ECO:0000256" key="1">
    <source>
        <dbReference type="ARBA" id="ARBA00008779"/>
    </source>
</evidence>
<dbReference type="EMBL" id="BMFF01000004">
    <property type="protein sequence ID" value="GGD01472.1"/>
    <property type="molecule type" value="Genomic_DNA"/>
</dbReference>
<feature type="domain" description="Sulfatase N-terminal" evidence="2">
    <location>
        <begin position="317"/>
        <end position="481"/>
    </location>
</feature>
<reference evidence="4" key="1">
    <citation type="journal article" date="2019" name="Int. J. Syst. Evol. Microbiol.">
        <title>The Global Catalogue of Microorganisms (GCM) 10K type strain sequencing project: providing services to taxonomists for standard genome sequencing and annotation.</title>
        <authorList>
            <consortium name="The Broad Institute Genomics Platform"/>
            <consortium name="The Broad Institute Genome Sequencing Center for Infectious Disease"/>
            <person name="Wu L."/>
            <person name="Ma J."/>
        </authorList>
    </citation>
    <scope>NUCLEOTIDE SEQUENCE [LARGE SCALE GENOMIC DNA]</scope>
    <source>
        <strain evidence="4">CGMCC 1.12482</strain>
    </source>
</reference>
<dbReference type="InterPro" id="IPR050738">
    <property type="entry name" value="Sulfatase"/>
</dbReference>
<evidence type="ECO:0000313" key="4">
    <source>
        <dbReference type="Proteomes" id="UP000638188"/>
    </source>
</evidence>
<dbReference type="Gene3D" id="3.40.720.10">
    <property type="entry name" value="Alkaline Phosphatase, subunit A"/>
    <property type="match status" value="1"/>
</dbReference>
<dbReference type="Proteomes" id="UP000638188">
    <property type="component" value="Unassembled WGS sequence"/>
</dbReference>
<organism evidence="3 4">
    <name type="scientific">Halopseudomonas salina</name>
    <dbReference type="NCBI Taxonomy" id="1323744"/>
    <lineage>
        <taxon>Bacteria</taxon>
        <taxon>Pseudomonadati</taxon>
        <taxon>Pseudomonadota</taxon>
        <taxon>Gammaproteobacteria</taxon>
        <taxon>Pseudomonadales</taxon>
        <taxon>Pseudomonadaceae</taxon>
        <taxon>Halopseudomonas</taxon>
    </lineage>
</organism>
<evidence type="ECO:0000313" key="3">
    <source>
        <dbReference type="EMBL" id="GGD01472.1"/>
    </source>
</evidence>
<accession>A0ABQ1PRA9</accession>
<dbReference type="InterPro" id="IPR017850">
    <property type="entry name" value="Alkaline_phosphatase_core_sf"/>
</dbReference>
<dbReference type="PANTHER" id="PTHR42693">
    <property type="entry name" value="ARYLSULFATASE FAMILY MEMBER"/>
    <property type="match status" value="1"/>
</dbReference>
<dbReference type="Pfam" id="PF00884">
    <property type="entry name" value="Sulfatase"/>
    <property type="match status" value="2"/>
</dbReference>
<evidence type="ECO:0000259" key="2">
    <source>
        <dbReference type="Pfam" id="PF00884"/>
    </source>
</evidence>